<keyword evidence="2" id="KW-1133">Transmembrane helix</keyword>
<dbReference type="Pfam" id="PF19535">
    <property type="entry name" value="DUF6060"/>
    <property type="match status" value="1"/>
</dbReference>
<protein>
    <submittedName>
        <fullName evidence="3">Uncharacterized protein</fullName>
    </submittedName>
</protein>
<dbReference type="AlphaFoldDB" id="A0A074WWM7"/>
<dbReference type="GeneID" id="25416805"/>
<keyword evidence="4" id="KW-1185">Reference proteome</keyword>
<dbReference type="InterPro" id="IPR045702">
    <property type="entry name" value="DUF6060"/>
</dbReference>
<name>A0A074WWM7_9PEZI</name>
<evidence type="ECO:0000256" key="2">
    <source>
        <dbReference type="SAM" id="Phobius"/>
    </source>
</evidence>
<evidence type="ECO:0000256" key="1">
    <source>
        <dbReference type="SAM" id="MobiDB-lite"/>
    </source>
</evidence>
<organism evidence="3 4">
    <name type="scientific">Aureobasidium namibiae CBS 147.97</name>
    <dbReference type="NCBI Taxonomy" id="1043004"/>
    <lineage>
        <taxon>Eukaryota</taxon>
        <taxon>Fungi</taxon>
        <taxon>Dikarya</taxon>
        <taxon>Ascomycota</taxon>
        <taxon>Pezizomycotina</taxon>
        <taxon>Dothideomycetes</taxon>
        <taxon>Dothideomycetidae</taxon>
        <taxon>Dothideales</taxon>
        <taxon>Saccotheciaceae</taxon>
        <taxon>Aureobasidium</taxon>
    </lineage>
</organism>
<feature type="region of interest" description="Disordered" evidence="1">
    <location>
        <begin position="1"/>
        <end position="21"/>
    </location>
</feature>
<keyword evidence="2" id="KW-0812">Transmembrane</keyword>
<dbReference type="EMBL" id="KL584708">
    <property type="protein sequence ID" value="KEQ74127.1"/>
    <property type="molecule type" value="Genomic_DNA"/>
</dbReference>
<accession>A0A074WWM7</accession>
<dbReference type="HOGENOM" id="CLU_078548_0_0_1"/>
<reference evidence="3 4" key="1">
    <citation type="journal article" date="2014" name="BMC Genomics">
        <title>Genome sequencing of four Aureobasidium pullulans varieties: biotechnological potential, stress tolerance, and description of new species.</title>
        <authorList>
            <person name="Gostin Ar C."/>
            <person name="Ohm R.A."/>
            <person name="Kogej T."/>
            <person name="Sonjak S."/>
            <person name="Turk M."/>
            <person name="Zajc J."/>
            <person name="Zalar P."/>
            <person name="Grube M."/>
            <person name="Sun H."/>
            <person name="Han J."/>
            <person name="Sharma A."/>
            <person name="Chiniquy J."/>
            <person name="Ngan C.Y."/>
            <person name="Lipzen A."/>
            <person name="Barry K."/>
            <person name="Grigoriev I.V."/>
            <person name="Gunde-Cimerman N."/>
        </authorList>
    </citation>
    <scope>NUCLEOTIDE SEQUENCE [LARGE SCALE GENOMIC DNA]</scope>
    <source>
        <strain evidence="3 4">CBS 147.97</strain>
    </source>
</reference>
<sequence length="245" mass="25794">MLVNAAGYATRGSRHPSCSGFETNSNTTVPLPSQDIVISTGVVCNVNGSNFSTPCNVVSGGWPTLQNVYMTANGSVISSGVTTPDIHVEDSLGWTIWNSTGDTRLYTPTVLVAVENETITFDTGTSGNVVFTPTYRCVTGRIQGCPANYTLINKTEISACYPELTDRIVSFESFPGHFENITIATGSRSINESSVHAATNLKQNPNGKPPYSLLSSGADAGAKLAGIGVSSALAVVVIWLGVYIF</sequence>
<gene>
    <name evidence="3" type="ORF">M436DRAFT_81530</name>
</gene>
<feature type="transmembrane region" description="Helical" evidence="2">
    <location>
        <begin position="224"/>
        <end position="244"/>
    </location>
</feature>
<dbReference type="Proteomes" id="UP000027730">
    <property type="component" value="Unassembled WGS sequence"/>
</dbReference>
<dbReference type="RefSeq" id="XP_013428330.1">
    <property type="nucleotide sequence ID" value="XM_013572876.1"/>
</dbReference>
<dbReference type="OrthoDB" id="3888670at2759"/>
<evidence type="ECO:0000313" key="4">
    <source>
        <dbReference type="Proteomes" id="UP000027730"/>
    </source>
</evidence>
<keyword evidence="2" id="KW-0472">Membrane</keyword>
<proteinExistence type="predicted"/>
<evidence type="ECO:0000313" key="3">
    <source>
        <dbReference type="EMBL" id="KEQ74127.1"/>
    </source>
</evidence>